<dbReference type="PANTHER" id="PTHR37302:SF1">
    <property type="entry name" value="PROTEIN DINB"/>
    <property type="match status" value="1"/>
</dbReference>
<gene>
    <name evidence="3" type="ORF">NDK47_02310</name>
</gene>
<reference evidence="3" key="1">
    <citation type="submission" date="2022-06" db="EMBL/GenBank/DDBJ databases">
        <title>Genome sequencing of Brevibacillus sp. BB3-R1.</title>
        <authorList>
            <person name="Heo J."/>
            <person name="Lee D."/>
            <person name="Won M."/>
            <person name="Han B.-H."/>
            <person name="Hong S.-B."/>
            <person name="Kwon S.-W."/>
        </authorList>
    </citation>
    <scope>NUCLEOTIDE SEQUENCE</scope>
    <source>
        <strain evidence="3">BB3-R1</strain>
    </source>
</reference>
<dbReference type="InterPro" id="IPR034660">
    <property type="entry name" value="DinB/YfiT-like"/>
</dbReference>
<dbReference type="RefSeq" id="WP_251873288.1">
    <property type="nucleotide sequence ID" value="NZ_CP098755.1"/>
</dbReference>
<dbReference type="Pfam" id="PF05163">
    <property type="entry name" value="DinB"/>
    <property type="match status" value="1"/>
</dbReference>
<proteinExistence type="inferred from homology"/>
<evidence type="ECO:0000313" key="4">
    <source>
        <dbReference type="Proteomes" id="UP001056500"/>
    </source>
</evidence>
<keyword evidence="4" id="KW-1185">Reference proteome</keyword>
<sequence>MKHHALKLYDYHVWANQRLFQHLKALPAEAITEQLNSVFPSVFEALVHIYTVDHVWLFTMRGDSFDKVREAVGRIPEETKGKSIEEMERLFQGASDQYQAFFGQQSDLDALKTYTHPHFGSLEARYADIVQHVVNHGTYHRGNITAMLRQQGLAGVPTDYIFYLFDGNKQ</sequence>
<dbReference type="Proteomes" id="UP001056500">
    <property type="component" value="Chromosome"/>
</dbReference>
<evidence type="ECO:0000256" key="1">
    <source>
        <dbReference type="ARBA" id="ARBA00008635"/>
    </source>
</evidence>
<comment type="similarity">
    <text evidence="1">Belongs to the DinB family.</text>
</comment>
<accession>A0ABY4WJ46</accession>
<keyword evidence="2" id="KW-0479">Metal-binding</keyword>
<evidence type="ECO:0000313" key="3">
    <source>
        <dbReference type="EMBL" id="USG66188.1"/>
    </source>
</evidence>
<name>A0ABY4WJ46_9BACL</name>
<dbReference type="InterPro" id="IPR007837">
    <property type="entry name" value="DinB"/>
</dbReference>
<dbReference type="EMBL" id="CP098755">
    <property type="protein sequence ID" value="USG66188.1"/>
    <property type="molecule type" value="Genomic_DNA"/>
</dbReference>
<evidence type="ECO:0000256" key="2">
    <source>
        <dbReference type="ARBA" id="ARBA00022723"/>
    </source>
</evidence>
<dbReference type="PANTHER" id="PTHR37302">
    <property type="entry name" value="SLR1116 PROTEIN"/>
    <property type="match status" value="1"/>
</dbReference>
<dbReference type="SUPFAM" id="SSF109854">
    <property type="entry name" value="DinB/YfiT-like putative metalloenzymes"/>
    <property type="match status" value="1"/>
</dbReference>
<dbReference type="Gene3D" id="1.20.120.450">
    <property type="entry name" value="dinb family like domain"/>
    <property type="match status" value="1"/>
</dbReference>
<protein>
    <submittedName>
        <fullName evidence="3">DinB family protein</fullName>
    </submittedName>
</protein>
<organism evidence="3 4">
    <name type="scientific">Brevibacillus ruminantium</name>
    <dbReference type="NCBI Taxonomy" id="2950604"/>
    <lineage>
        <taxon>Bacteria</taxon>
        <taxon>Bacillati</taxon>
        <taxon>Bacillota</taxon>
        <taxon>Bacilli</taxon>
        <taxon>Bacillales</taxon>
        <taxon>Paenibacillaceae</taxon>
        <taxon>Brevibacillus</taxon>
    </lineage>
</organism>